<dbReference type="Proteomes" id="UP001233172">
    <property type="component" value="Unassembled WGS sequence"/>
</dbReference>
<evidence type="ECO:0000313" key="3">
    <source>
        <dbReference type="Proteomes" id="UP001233172"/>
    </source>
</evidence>
<accession>A0AAD8BGG0</accession>
<comment type="caution">
    <text evidence="2">The sequence shown here is derived from an EMBL/GenBank/DDBJ whole genome shotgun (WGS) entry which is preliminary data.</text>
</comment>
<dbReference type="AlphaFoldDB" id="A0AAD8BGG0"/>
<reference evidence="2" key="1">
    <citation type="journal article" date="2023" name="PLoS Negl. Trop. Dis.">
        <title>A genome sequence for Biomphalaria pfeifferi, the major vector snail for the human-infecting parasite Schistosoma mansoni.</title>
        <authorList>
            <person name="Bu L."/>
            <person name="Lu L."/>
            <person name="Laidemitt M.R."/>
            <person name="Zhang S.M."/>
            <person name="Mutuku M."/>
            <person name="Mkoji G."/>
            <person name="Steinauer M."/>
            <person name="Loker E.S."/>
        </authorList>
    </citation>
    <scope>NUCLEOTIDE SEQUENCE</scope>
    <source>
        <strain evidence="2">KasaAsao</strain>
    </source>
</reference>
<evidence type="ECO:0000313" key="2">
    <source>
        <dbReference type="EMBL" id="KAK0054146.1"/>
    </source>
</evidence>
<name>A0AAD8BGG0_BIOPF</name>
<keyword evidence="3" id="KW-1185">Reference proteome</keyword>
<proteinExistence type="predicted"/>
<evidence type="ECO:0000256" key="1">
    <source>
        <dbReference type="SAM" id="MobiDB-lite"/>
    </source>
</evidence>
<protein>
    <submittedName>
        <fullName evidence="2">Uncharacterized protein</fullName>
    </submittedName>
</protein>
<reference evidence="2" key="2">
    <citation type="submission" date="2023-04" db="EMBL/GenBank/DDBJ databases">
        <authorList>
            <person name="Bu L."/>
            <person name="Lu L."/>
            <person name="Laidemitt M.R."/>
            <person name="Zhang S.M."/>
            <person name="Mutuku M."/>
            <person name="Mkoji G."/>
            <person name="Steinauer M."/>
            <person name="Loker E.S."/>
        </authorList>
    </citation>
    <scope>NUCLEOTIDE SEQUENCE</scope>
    <source>
        <strain evidence="2">KasaAsao</strain>
        <tissue evidence="2">Whole Snail</tissue>
    </source>
</reference>
<dbReference type="EMBL" id="JASAOG010000080">
    <property type="protein sequence ID" value="KAK0054146.1"/>
    <property type="molecule type" value="Genomic_DNA"/>
</dbReference>
<sequence>MGTDTTAVRNRPGAQKRGVTTSAATARTVKIDRSRTGVPPPTVSWGRKEYVSPHLRFQRDKVSCTCGGGKFDLIK</sequence>
<organism evidence="2 3">
    <name type="scientific">Biomphalaria pfeifferi</name>
    <name type="common">Bloodfluke planorb</name>
    <name type="synonym">Freshwater snail</name>
    <dbReference type="NCBI Taxonomy" id="112525"/>
    <lineage>
        <taxon>Eukaryota</taxon>
        <taxon>Metazoa</taxon>
        <taxon>Spiralia</taxon>
        <taxon>Lophotrochozoa</taxon>
        <taxon>Mollusca</taxon>
        <taxon>Gastropoda</taxon>
        <taxon>Heterobranchia</taxon>
        <taxon>Euthyneura</taxon>
        <taxon>Panpulmonata</taxon>
        <taxon>Hygrophila</taxon>
        <taxon>Lymnaeoidea</taxon>
        <taxon>Planorbidae</taxon>
        <taxon>Biomphalaria</taxon>
    </lineage>
</organism>
<feature type="region of interest" description="Disordered" evidence="1">
    <location>
        <begin position="1"/>
        <end position="23"/>
    </location>
</feature>
<feature type="non-terminal residue" evidence="2">
    <location>
        <position position="75"/>
    </location>
</feature>
<gene>
    <name evidence="2" type="ORF">Bpfe_016413</name>
</gene>